<protein>
    <recommendedName>
        <fullName evidence="3">Glycosyltransferase WbsX</fullName>
    </recommendedName>
</protein>
<reference evidence="1 2" key="1">
    <citation type="submission" date="2019-02" db="EMBL/GenBank/DDBJ databases">
        <title>Deep-cultivation of Planctomycetes and their phenomic and genomic characterization uncovers novel biology.</title>
        <authorList>
            <person name="Wiegand S."/>
            <person name="Jogler M."/>
            <person name="Boedeker C."/>
            <person name="Pinto D."/>
            <person name="Vollmers J."/>
            <person name="Rivas-Marin E."/>
            <person name="Kohn T."/>
            <person name="Peeters S.H."/>
            <person name="Heuer A."/>
            <person name="Rast P."/>
            <person name="Oberbeckmann S."/>
            <person name="Bunk B."/>
            <person name="Jeske O."/>
            <person name="Meyerdierks A."/>
            <person name="Storesund J.E."/>
            <person name="Kallscheuer N."/>
            <person name="Luecker S."/>
            <person name="Lage O.M."/>
            <person name="Pohl T."/>
            <person name="Merkel B.J."/>
            <person name="Hornburger P."/>
            <person name="Mueller R.-W."/>
            <person name="Bruemmer F."/>
            <person name="Labrenz M."/>
            <person name="Spormann A.M."/>
            <person name="Op den Camp H."/>
            <person name="Overmann J."/>
            <person name="Amann R."/>
            <person name="Jetten M.S.M."/>
            <person name="Mascher T."/>
            <person name="Medema M.H."/>
            <person name="Devos D.P."/>
            <person name="Kaster A.-K."/>
            <person name="Ovreas L."/>
            <person name="Rohde M."/>
            <person name="Galperin M.Y."/>
            <person name="Jogler C."/>
        </authorList>
    </citation>
    <scope>NUCLEOTIDE SEQUENCE [LARGE SCALE GENOMIC DNA]</scope>
    <source>
        <strain evidence="1 2">V22</strain>
    </source>
</reference>
<dbReference type="EMBL" id="CP036316">
    <property type="protein sequence ID" value="QDT63441.1"/>
    <property type="molecule type" value="Genomic_DNA"/>
</dbReference>
<dbReference type="Proteomes" id="UP000319976">
    <property type="component" value="Chromosome"/>
</dbReference>
<dbReference type="Gene3D" id="3.20.20.80">
    <property type="entry name" value="Glycosidases"/>
    <property type="match status" value="1"/>
</dbReference>
<dbReference type="KEGG" id="chya:V22_06620"/>
<evidence type="ECO:0000313" key="2">
    <source>
        <dbReference type="Proteomes" id="UP000319976"/>
    </source>
</evidence>
<accession>A0A517T522</accession>
<dbReference type="OrthoDB" id="9816564at2"/>
<keyword evidence="2" id="KW-1185">Reference proteome</keyword>
<organism evidence="1 2">
    <name type="scientific">Calycomorphotria hydatis</name>
    <dbReference type="NCBI Taxonomy" id="2528027"/>
    <lineage>
        <taxon>Bacteria</taxon>
        <taxon>Pseudomonadati</taxon>
        <taxon>Planctomycetota</taxon>
        <taxon>Planctomycetia</taxon>
        <taxon>Planctomycetales</taxon>
        <taxon>Planctomycetaceae</taxon>
        <taxon>Calycomorphotria</taxon>
    </lineage>
</organism>
<gene>
    <name evidence="1" type="ORF">V22_06620</name>
</gene>
<sequence length="374" mass="42995">MLRPMNCLFSCELRIATNSVANIVRRVFKSAVYAFIVTGIFNGYAVAGSSGPTVVAYYYPWYVQGDWTRHEYPGTPLLGEYGTNAVQVARKHVEWAKYAHIDAFAVSWWGPDHLTDCHLQQGLLPALDSSPLRFAIIYESTGRLDHLDGKRDTAIDFSNQSTRDQFVLDIKYLNATYFQHPAYLKANGKPLLVLYLTRVFRNFTIDVLDTIERESGVDVYFVADEPYFGRQRDPLTARHGLINGRSVFDAYSPYNMFESPRAHDGEQADVYMDRVATDVYRKWSEKTVFFPMVMPSYQDFRGNKTISGSADGFRKQVRRALDTKHSDSLSDQPRMVFITSFNEWWEGTTIEPSEEYGETYLKVIREEVESSRRN</sequence>
<name>A0A517T522_9PLAN</name>
<dbReference type="InterPro" id="IPR032719">
    <property type="entry name" value="WbsX"/>
</dbReference>
<proteinExistence type="predicted"/>
<dbReference type="PANTHER" id="PTHR41244:SF1">
    <property type="entry name" value="GLYCOSYLTRANSFERASE"/>
    <property type="match status" value="1"/>
</dbReference>
<dbReference type="RefSeq" id="WP_145259765.1">
    <property type="nucleotide sequence ID" value="NZ_CP036316.1"/>
</dbReference>
<dbReference type="PANTHER" id="PTHR41244">
    <property type="entry name" value="RHAMNAN SYNTHESIS F"/>
    <property type="match status" value="1"/>
</dbReference>
<dbReference type="AlphaFoldDB" id="A0A517T522"/>
<evidence type="ECO:0008006" key="3">
    <source>
        <dbReference type="Google" id="ProtNLM"/>
    </source>
</evidence>
<evidence type="ECO:0000313" key="1">
    <source>
        <dbReference type="EMBL" id="QDT63441.1"/>
    </source>
</evidence>
<dbReference type="Pfam" id="PF14307">
    <property type="entry name" value="Glyco_tran_WbsX"/>
    <property type="match status" value="1"/>
</dbReference>